<feature type="domain" description="Alpha/beta hydrolase fold-3" evidence="2">
    <location>
        <begin position="96"/>
        <end position="315"/>
    </location>
</feature>
<evidence type="ECO:0000256" key="1">
    <source>
        <dbReference type="ARBA" id="ARBA00010515"/>
    </source>
</evidence>
<name>A0ABR0CQ80_9LAMI</name>
<dbReference type="Pfam" id="PF07859">
    <property type="entry name" value="Abhydrolase_3"/>
    <property type="match status" value="1"/>
</dbReference>
<dbReference type="InterPro" id="IPR050466">
    <property type="entry name" value="Carboxylest/Gibb_receptor"/>
</dbReference>
<dbReference type="Proteomes" id="UP001291926">
    <property type="component" value="Unassembled WGS sequence"/>
</dbReference>
<comment type="similarity">
    <text evidence="1">Belongs to the 'GDXG' lipolytic enzyme family.</text>
</comment>
<dbReference type="InterPro" id="IPR029058">
    <property type="entry name" value="AB_hydrolase_fold"/>
</dbReference>
<evidence type="ECO:0000259" key="2">
    <source>
        <dbReference type="Pfam" id="PF07859"/>
    </source>
</evidence>
<dbReference type="PANTHER" id="PTHR23024">
    <property type="entry name" value="ARYLACETAMIDE DEACETYLASE"/>
    <property type="match status" value="1"/>
</dbReference>
<dbReference type="EMBL" id="JAYDYQ010002687">
    <property type="protein sequence ID" value="KAK4479254.1"/>
    <property type="molecule type" value="Genomic_DNA"/>
</dbReference>
<protein>
    <recommendedName>
        <fullName evidence="2">Alpha/beta hydrolase fold-3 domain-containing protein</fullName>
    </recommendedName>
</protein>
<dbReference type="Gene3D" id="3.40.50.1820">
    <property type="entry name" value="alpha/beta hydrolase"/>
    <property type="match status" value="1"/>
</dbReference>
<dbReference type="PANTHER" id="PTHR23024:SF24">
    <property type="entry name" value="ALPHA_BETA HYDROLASE FOLD-3 DOMAIN-CONTAINING PROTEIN"/>
    <property type="match status" value="1"/>
</dbReference>
<dbReference type="SUPFAM" id="SSF53474">
    <property type="entry name" value="alpha/beta-Hydrolases"/>
    <property type="match status" value="1"/>
</dbReference>
<accession>A0ABR0CQ80</accession>
<dbReference type="InterPro" id="IPR013094">
    <property type="entry name" value="AB_hydrolase_3"/>
</dbReference>
<comment type="caution">
    <text evidence="3">The sequence shown here is derived from an EMBL/GenBank/DDBJ whole genome shotgun (WGS) entry which is preliminary data.</text>
</comment>
<sequence>MANNENPKSQLQLPLMTRLKLFAFELGRSVCIRRDGTINRRILGLLDLKSSAPTTKLINTTATVVSTSDITVDHSRDLWFRLFIPTTSDAKTLPLIFYFHGGGFTTLGPDSKSFDELCSHIAAEIPAVVASVNYRLAPEYRYPSQYDDAFDALKFIDAQNYAVLPANTDLNKCFIAGDSSGGNIAHHTTYGACKNSHEFVKIKIKGFMALQPFFGGEERTESELRLINAPVINVERTDWMWRCFLPEGMDRNHYSAHVFGGGVEEMKSVEFPRSLVIIGGYDPLQDWQRKYVEWLENCRKEVELIEYPNAFHSVYSFPEVPDYDLLIEDVTKFVQKQSTF</sequence>
<evidence type="ECO:0000313" key="4">
    <source>
        <dbReference type="Proteomes" id="UP001291926"/>
    </source>
</evidence>
<evidence type="ECO:0000313" key="3">
    <source>
        <dbReference type="EMBL" id="KAK4479254.1"/>
    </source>
</evidence>
<gene>
    <name evidence="3" type="ORF">RD792_014765</name>
</gene>
<proteinExistence type="inferred from homology"/>
<reference evidence="3 4" key="1">
    <citation type="journal article" date="2023" name="bioRxiv">
        <title>Genome report: Whole genome sequence and annotation of Penstemon davidsonii.</title>
        <authorList>
            <person name="Ostevik K.L."/>
            <person name="Alabady M."/>
            <person name="Zhang M."/>
            <person name="Rausher M.D."/>
        </authorList>
    </citation>
    <scope>NUCLEOTIDE SEQUENCE [LARGE SCALE GENOMIC DNA]</scope>
    <source>
        <strain evidence="3">DNT005</strain>
        <tissue evidence="3">Whole leaf</tissue>
    </source>
</reference>
<keyword evidence="4" id="KW-1185">Reference proteome</keyword>
<organism evidence="3 4">
    <name type="scientific">Penstemon davidsonii</name>
    <dbReference type="NCBI Taxonomy" id="160366"/>
    <lineage>
        <taxon>Eukaryota</taxon>
        <taxon>Viridiplantae</taxon>
        <taxon>Streptophyta</taxon>
        <taxon>Embryophyta</taxon>
        <taxon>Tracheophyta</taxon>
        <taxon>Spermatophyta</taxon>
        <taxon>Magnoliopsida</taxon>
        <taxon>eudicotyledons</taxon>
        <taxon>Gunneridae</taxon>
        <taxon>Pentapetalae</taxon>
        <taxon>asterids</taxon>
        <taxon>lamiids</taxon>
        <taxon>Lamiales</taxon>
        <taxon>Plantaginaceae</taxon>
        <taxon>Cheloneae</taxon>
        <taxon>Penstemon</taxon>
    </lineage>
</organism>